<dbReference type="AlphaFoldDB" id="D6WTJ9"/>
<reference evidence="1 2" key="1">
    <citation type="journal article" date="2008" name="Nature">
        <title>The genome of the model beetle and pest Tribolium castaneum.</title>
        <authorList>
            <consortium name="Tribolium Genome Sequencing Consortium"/>
            <person name="Richards S."/>
            <person name="Gibbs R.A."/>
            <person name="Weinstock G.M."/>
            <person name="Brown S.J."/>
            <person name="Denell R."/>
            <person name="Beeman R.W."/>
            <person name="Gibbs R."/>
            <person name="Beeman R.W."/>
            <person name="Brown S.J."/>
            <person name="Bucher G."/>
            <person name="Friedrich M."/>
            <person name="Grimmelikhuijzen C.J."/>
            <person name="Klingler M."/>
            <person name="Lorenzen M."/>
            <person name="Richards S."/>
            <person name="Roth S."/>
            <person name="Schroder R."/>
            <person name="Tautz D."/>
            <person name="Zdobnov E.M."/>
            <person name="Muzny D."/>
            <person name="Gibbs R.A."/>
            <person name="Weinstock G.M."/>
            <person name="Attaway T."/>
            <person name="Bell S."/>
            <person name="Buhay C.J."/>
            <person name="Chandrabose M.N."/>
            <person name="Chavez D."/>
            <person name="Clerk-Blankenburg K.P."/>
            <person name="Cree A."/>
            <person name="Dao M."/>
            <person name="Davis C."/>
            <person name="Chacko J."/>
            <person name="Dinh H."/>
            <person name="Dugan-Rocha S."/>
            <person name="Fowler G."/>
            <person name="Garner T.T."/>
            <person name="Garnes J."/>
            <person name="Gnirke A."/>
            <person name="Hawes A."/>
            <person name="Hernandez J."/>
            <person name="Hines S."/>
            <person name="Holder M."/>
            <person name="Hume J."/>
            <person name="Jhangiani S.N."/>
            <person name="Joshi V."/>
            <person name="Khan Z.M."/>
            <person name="Jackson L."/>
            <person name="Kovar C."/>
            <person name="Kowis A."/>
            <person name="Lee S."/>
            <person name="Lewis L.R."/>
            <person name="Margolis J."/>
            <person name="Morgan M."/>
            <person name="Nazareth L.V."/>
            <person name="Nguyen N."/>
            <person name="Okwuonu G."/>
            <person name="Parker D."/>
            <person name="Richards S."/>
            <person name="Ruiz S.J."/>
            <person name="Santibanez J."/>
            <person name="Savard J."/>
            <person name="Scherer S.E."/>
            <person name="Schneider B."/>
            <person name="Sodergren E."/>
            <person name="Tautz D."/>
            <person name="Vattahil S."/>
            <person name="Villasana D."/>
            <person name="White C.S."/>
            <person name="Wright R."/>
            <person name="Park Y."/>
            <person name="Beeman R.W."/>
            <person name="Lord J."/>
            <person name="Oppert B."/>
            <person name="Lorenzen M."/>
            <person name="Brown S."/>
            <person name="Wang L."/>
            <person name="Savard J."/>
            <person name="Tautz D."/>
            <person name="Richards S."/>
            <person name="Weinstock G."/>
            <person name="Gibbs R.A."/>
            <person name="Liu Y."/>
            <person name="Worley K."/>
            <person name="Weinstock G."/>
            <person name="Elsik C.G."/>
            <person name="Reese J.T."/>
            <person name="Elhaik E."/>
            <person name="Landan G."/>
            <person name="Graur D."/>
            <person name="Arensburger P."/>
            <person name="Atkinson P."/>
            <person name="Beeman R.W."/>
            <person name="Beidler J."/>
            <person name="Brown S.J."/>
            <person name="Demuth J.P."/>
            <person name="Drury D.W."/>
            <person name="Du Y.Z."/>
            <person name="Fujiwara H."/>
            <person name="Lorenzen M."/>
            <person name="Maselli V."/>
            <person name="Osanai M."/>
            <person name="Park Y."/>
            <person name="Robertson H.M."/>
            <person name="Tu Z."/>
            <person name="Wang J.J."/>
            <person name="Wang S."/>
            <person name="Richards S."/>
            <person name="Song H."/>
            <person name="Zhang L."/>
            <person name="Sodergren E."/>
            <person name="Werner D."/>
            <person name="Stanke M."/>
            <person name="Morgenstern B."/>
            <person name="Solovyev V."/>
            <person name="Kosarev P."/>
            <person name="Brown G."/>
            <person name="Chen H.C."/>
            <person name="Ermolaeva O."/>
            <person name="Hlavina W."/>
            <person name="Kapustin Y."/>
            <person name="Kiryutin B."/>
            <person name="Kitts P."/>
            <person name="Maglott D."/>
            <person name="Pruitt K."/>
            <person name="Sapojnikov V."/>
            <person name="Souvorov A."/>
            <person name="Mackey A.J."/>
            <person name="Waterhouse R.M."/>
            <person name="Wyder S."/>
            <person name="Zdobnov E.M."/>
            <person name="Zdobnov E.M."/>
            <person name="Wyder S."/>
            <person name="Kriventseva E.V."/>
            <person name="Kadowaki T."/>
            <person name="Bork P."/>
            <person name="Aranda M."/>
            <person name="Bao R."/>
            <person name="Beermann A."/>
            <person name="Berns N."/>
            <person name="Bolognesi R."/>
            <person name="Bonneton F."/>
            <person name="Bopp D."/>
            <person name="Brown S.J."/>
            <person name="Bucher G."/>
            <person name="Butts T."/>
            <person name="Chaumot A."/>
            <person name="Denell R.E."/>
            <person name="Ferrier D.E."/>
            <person name="Friedrich M."/>
            <person name="Gordon C.M."/>
            <person name="Jindra M."/>
            <person name="Klingler M."/>
            <person name="Lan Q."/>
            <person name="Lattorff H.M."/>
            <person name="Laudet V."/>
            <person name="von Levetsow C."/>
            <person name="Liu Z."/>
            <person name="Lutz R."/>
            <person name="Lynch J.A."/>
            <person name="da Fonseca R.N."/>
            <person name="Posnien N."/>
            <person name="Reuter R."/>
            <person name="Roth S."/>
            <person name="Savard J."/>
            <person name="Schinko J.B."/>
            <person name="Schmitt C."/>
            <person name="Schoppmeier M."/>
            <person name="Schroder R."/>
            <person name="Shippy T.D."/>
            <person name="Simonnet F."/>
            <person name="Marques-Souza H."/>
            <person name="Tautz D."/>
            <person name="Tomoyasu Y."/>
            <person name="Trauner J."/>
            <person name="Van der Zee M."/>
            <person name="Vervoort M."/>
            <person name="Wittkopp N."/>
            <person name="Wimmer E.A."/>
            <person name="Yang X."/>
            <person name="Jones A.K."/>
            <person name="Sattelle D.B."/>
            <person name="Ebert P.R."/>
            <person name="Nelson D."/>
            <person name="Scott J.G."/>
            <person name="Beeman R.W."/>
            <person name="Muthukrishnan S."/>
            <person name="Kramer K.J."/>
            <person name="Arakane Y."/>
            <person name="Beeman R.W."/>
            <person name="Zhu Q."/>
            <person name="Hogenkamp D."/>
            <person name="Dixit R."/>
            <person name="Oppert B."/>
            <person name="Jiang H."/>
            <person name="Zou Z."/>
            <person name="Marshall J."/>
            <person name="Elpidina E."/>
            <person name="Vinokurov K."/>
            <person name="Oppert C."/>
            <person name="Zou Z."/>
            <person name="Evans J."/>
            <person name="Lu Z."/>
            <person name="Zhao P."/>
            <person name="Sumathipala N."/>
            <person name="Altincicek B."/>
            <person name="Vilcinskas A."/>
            <person name="Williams M."/>
            <person name="Hultmark D."/>
            <person name="Hetru C."/>
            <person name="Jiang H."/>
            <person name="Grimmelikhuijzen C.J."/>
            <person name="Hauser F."/>
            <person name="Cazzamali G."/>
            <person name="Williamson M."/>
            <person name="Park Y."/>
            <person name="Li B."/>
            <person name="Tanaka Y."/>
            <person name="Predel R."/>
            <person name="Neupert S."/>
            <person name="Schachtner J."/>
            <person name="Verleyen P."/>
            <person name="Raible F."/>
            <person name="Bork P."/>
            <person name="Friedrich M."/>
            <person name="Walden K.K."/>
            <person name="Robertson H.M."/>
            <person name="Angeli S."/>
            <person name="Foret S."/>
            <person name="Bucher G."/>
            <person name="Schuetz S."/>
            <person name="Maleszka R."/>
            <person name="Wimmer E.A."/>
            <person name="Beeman R.W."/>
            <person name="Lorenzen M."/>
            <person name="Tomoyasu Y."/>
            <person name="Miller S.C."/>
            <person name="Grossmann D."/>
            <person name="Bucher G."/>
        </authorList>
    </citation>
    <scope>NUCLEOTIDE SEQUENCE [LARGE SCALE GENOMIC DNA]</scope>
    <source>
        <strain evidence="1 2">Georgia GA2</strain>
    </source>
</reference>
<proteinExistence type="predicted"/>
<dbReference type="EMBL" id="KQ971354">
    <property type="protein sequence ID" value="EFA05837.1"/>
    <property type="molecule type" value="Genomic_DNA"/>
</dbReference>
<dbReference type="InParanoid" id="D6WTJ9"/>
<accession>D6WTJ9</accession>
<gene>
    <name evidence="1" type="primary">GLEAN_08621</name>
    <name evidence="1" type="ORF">TcasGA2_TC008621</name>
</gene>
<protein>
    <submittedName>
        <fullName evidence="1">Uncharacterized protein</fullName>
    </submittedName>
</protein>
<evidence type="ECO:0000313" key="1">
    <source>
        <dbReference type="EMBL" id="EFA05837.1"/>
    </source>
</evidence>
<dbReference type="HOGENOM" id="CLU_1604866_0_0_1"/>
<dbReference type="Proteomes" id="UP000007266">
    <property type="component" value="Linkage group 7"/>
</dbReference>
<organism evidence="1 2">
    <name type="scientific">Tribolium castaneum</name>
    <name type="common">Red flour beetle</name>
    <dbReference type="NCBI Taxonomy" id="7070"/>
    <lineage>
        <taxon>Eukaryota</taxon>
        <taxon>Metazoa</taxon>
        <taxon>Ecdysozoa</taxon>
        <taxon>Arthropoda</taxon>
        <taxon>Hexapoda</taxon>
        <taxon>Insecta</taxon>
        <taxon>Pterygota</taxon>
        <taxon>Neoptera</taxon>
        <taxon>Endopterygota</taxon>
        <taxon>Coleoptera</taxon>
        <taxon>Polyphaga</taxon>
        <taxon>Cucujiformia</taxon>
        <taxon>Tenebrionidae</taxon>
        <taxon>Tenebrionidae incertae sedis</taxon>
        <taxon>Tribolium</taxon>
    </lineage>
</organism>
<evidence type="ECO:0000313" key="2">
    <source>
        <dbReference type="Proteomes" id="UP000007266"/>
    </source>
</evidence>
<name>D6WTJ9_TRICA</name>
<sequence length="166" mass="19136">MAHFPVEECNRDWKMEHLRFNHGLRIDLVAIHEKRESRRSIIAGMRQDLRPSCEDVLLLLRDRRILPTAFYYVSIGQVEGHYKAAMVPNEFISGCLHHKIVSGRVRDSSVSEITRVLLRAEKPVQCYKTDRESDLALFGAILTDWVTGNAIDAHLSRKSEENYDTS</sequence>
<reference evidence="1 2" key="2">
    <citation type="journal article" date="2010" name="Nucleic Acids Res.">
        <title>BeetleBase in 2010: revisions to provide comprehensive genomic information for Tribolium castaneum.</title>
        <authorList>
            <person name="Kim H.S."/>
            <person name="Murphy T."/>
            <person name="Xia J."/>
            <person name="Caragea D."/>
            <person name="Park Y."/>
            <person name="Beeman R.W."/>
            <person name="Lorenzen M.D."/>
            <person name="Butcher S."/>
            <person name="Manak J.R."/>
            <person name="Brown S.J."/>
        </authorList>
    </citation>
    <scope>GENOME REANNOTATION</scope>
    <source>
        <strain evidence="1 2">Georgia GA2</strain>
    </source>
</reference>
<keyword evidence="2" id="KW-1185">Reference proteome</keyword>